<reference evidence="1" key="1">
    <citation type="submission" date="2020-07" db="EMBL/GenBank/DDBJ databases">
        <authorList>
            <person name="Ferguson B K."/>
        </authorList>
    </citation>
    <scope>NUCLEOTIDE SEQUENCE</scope>
    <source>
        <strain evidence="1">L06</strain>
    </source>
</reference>
<dbReference type="InterPro" id="IPR045325">
    <property type="entry name" value="TMEM70/TMEM186/TMEM223"/>
</dbReference>
<protein>
    <submittedName>
        <fullName evidence="1">Uncharacterized protein</fullName>
    </submittedName>
</protein>
<organism evidence="1">
    <name type="scientific">Bracon brevicornis</name>
    <dbReference type="NCBI Taxonomy" id="1563983"/>
    <lineage>
        <taxon>Eukaryota</taxon>
        <taxon>Metazoa</taxon>
        <taxon>Ecdysozoa</taxon>
        <taxon>Arthropoda</taxon>
        <taxon>Hexapoda</taxon>
        <taxon>Insecta</taxon>
        <taxon>Pterygota</taxon>
        <taxon>Neoptera</taxon>
        <taxon>Endopterygota</taxon>
        <taxon>Hymenoptera</taxon>
        <taxon>Apocrita</taxon>
        <taxon>Ichneumonoidea</taxon>
        <taxon>Braconidae</taxon>
        <taxon>Braconinae</taxon>
        <taxon>Bracon</taxon>
    </lineage>
</organism>
<accession>A0A6V7L5I1</accession>
<gene>
    <name evidence="1" type="ORF">BBRV_LOCUS94006</name>
</gene>
<dbReference type="Pfam" id="PF06979">
    <property type="entry name" value="TMEM70"/>
    <property type="match status" value="1"/>
</dbReference>
<dbReference type="AlphaFoldDB" id="A0A6V7L5I1"/>
<dbReference type="EMBL" id="CADCXW020000332">
    <property type="protein sequence ID" value="CAD1569980.1"/>
    <property type="molecule type" value="Genomic_DNA"/>
</dbReference>
<name>A0A6V7L5I1_9HYME</name>
<proteinExistence type="predicted"/>
<sequence>MKVRRERNDVGMYIPLRVEGFRLFYLIDKDGTWVNPELYDLTVGLDRRSEVERKQERYNPNK</sequence>
<evidence type="ECO:0000313" key="1">
    <source>
        <dbReference type="EMBL" id="CAD1569980.1"/>
    </source>
</evidence>